<keyword evidence="2" id="KW-1185">Reference proteome</keyword>
<comment type="caution">
    <text evidence="1">The sequence shown here is derived from an EMBL/GenBank/DDBJ whole genome shotgun (WGS) entry which is preliminary data.</text>
</comment>
<dbReference type="EMBL" id="AODE01000019">
    <property type="protein sequence ID" value="EUJ29608.1"/>
    <property type="molecule type" value="Genomic_DNA"/>
</dbReference>
<gene>
    <name evidence="1" type="ORF">PCORN_10657</name>
</gene>
<dbReference type="NCBIfam" id="TIGR01603">
    <property type="entry name" value="maj_tail_phi13"/>
    <property type="match status" value="1"/>
</dbReference>
<dbReference type="Proteomes" id="UP000019254">
    <property type="component" value="Unassembled WGS sequence"/>
</dbReference>
<dbReference type="AlphaFoldDB" id="W7CA84"/>
<dbReference type="RefSeq" id="WP_051999357.1">
    <property type="nucleotide sequence ID" value="NZ_AODE01000019.1"/>
</dbReference>
<proteinExistence type="predicted"/>
<protein>
    <submittedName>
        <fullName evidence="1">Phage major tail protein</fullName>
    </submittedName>
</protein>
<dbReference type="InterPro" id="IPR006490">
    <property type="entry name" value="Maj_tail_phi13"/>
</dbReference>
<name>W7CA84_9LIST</name>
<dbReference type="PATRIC" id="fig|1265820.5.peg.2091"/>
<dbReference type="OrthoDB" id="2971020at2"/>
<evidence type="ECO:0000313" key="2">
    <source>
        <dbReference type="Proteomes" id="UP000019254"/>
    </source>
</evidence>
<reference evidence="1 2" key="1">
    <citation type="journal article" date="2014" name="Int. J. Syst. Evol. Microbiol.">
        <title>Listeria floridensis sp. nov., Listeria aquatica sp. nov., Listeria cornellensis sp. nov., Listeria riparia sp. nov. and Listeria grandensis sp. nov., from agricultural and natural environments.</title>
        <authorList>
            <person name="den Bakker H.C."/>
            <person name="Warchocki S."/>
            <person name="Wright E.M."/>
            <person name="Allred A.F."/>
            <person name="Ahlstrom C."/>
            <person name="Manuel C.S."/>
            <person name="Stasiewicz M.J."/>
            <person name="Burrell A."/>
            <person name="Roof S."/>
            <person name="Strawn L."/>
            <person name="Fortes E.D."/>
            <person name="Nightingale K.K."/>
            <person name="Kephart D."/>
            <person name="Wiedmann M."/>
        </authorList>
    </citation>
    <scope>NUCLEOTIDE SEQUENCE [LARGE SCALE GENOMIC DNA]</scope>
    <source>
        <strain evidence="2">FSL F6-969</strain>
    </source>
</reference>
<dbReference type="STRING" id="1265820.PCORN_10657"/>
<evidence type="ECO:0000313" key="1">
    <source>
        <dbReference type="EMBL" id="EUJ29608.1"/>
    </source>
</evidence>
<sequence>MATTEKVAKIGLSEFKYAKLNEEETVESMDDIKNIPGLQEAKQTVVMDSEIIFADDGPYLILNSGITELKLEVGIVDIPTEHKPDLLGVLIEQGMEIYKKRSYTAICSCIIQI</sequence>
<accession>W7CA84</accession>
<organism evidence="1 2">
    <name type="scientific">Listeria cornellensis FSL F6-0969</name>
    <dbReference type="NCBI Taxonomy" id="1265820"/>
    <lineage>
        <taxon>Bacteria</taxon>
        <taxon>Bacillati</taxon>
        <taxon>Bacillota</taxon>
        <taxon>Bacilli</taxon>
        <taxon>Bacillales</taxon>
        <taxon>Listeriaceae</taxon>
        <taxon>Listeria</taxon>
    </lineage>
</organism>